<feature type="region of interest" description="Disordered" evidence="1">
    <location>
        <begin position="303"/>
        <end position="326"/>
    </location>
</feature>
<dbReference type="Proteomes" id="UP000053477">
    <property type="component" value="Unassembled WGS sequence"/>
</dbReference>
<dbReference type="InParanoid" id="A0A0H2SCG7"/>
<reference evidence="4 5" key="1">
    <citation type="submission" date="2015-04" db="EMBL/GenBank/DDBJ databases">
        <title>Complete genome sequence of Schizopora paradoxa KUC8140, a cosmopolitan wood degrader in East Asia.</title>
        <authorList>
            <consortium name="DOE Joint Genome Institute"/>
            <person name="Min B."/>
            <person name="Park H."/>
            <person name="Jang Y."/>
            <person name="Kim J.-J."/>
            <person name="Kim K.H."/>
            <person name="Pangilinan J."/>
            <person name="Lipzen A."/>
            <person name="Riley R."/>
            <person name="Grigoriev I.V."/>
            <person name="Spatafora J.W."/>
            <person name="Choi I.-G."/>
        </authorList>
    </citation>
    <scope>NUCLEOTIDE SEQUENCE [LARGE SCALE GENOMIC DNA]</scope>
    <source>
        <strain evidence="4 5">KUC8140</strain>
    </source>
</reference>
<sequence length="326" mass="36512">MNSPSLPPGTVHQLNIAVIVKSFHVASATILVYDYLLTFRDEAKLIWPWKWGLGKVLFFLTRYLAFVDITIFLVYWFDQSLNFTACRPLITAGSWFLWAGITIAQYIISLRTYALFGRSKYIGFALIALNMGVEIATIILLNSYLQKLVYIPTPFPTVITCFTEAPRSKLYLDYALIMIIEMCIIGLTLWRGISEWRSVNSPLIGTLYRDGVTFFLCLFAISFTNFILYVVTQSLLLELLLPEFQRVMHSVLTARIVLHLRAAAAESDAANSKFGTVTSILFNPAEHAKVKRSIESGDTELEDFDFGADVSGSSDSGTRVGTGSMS</sequence>
<feature type="transmembrane region" description="Helical" evidence="2">
    <location>
        <begin position="56"/>
        <end position="77"/>
    </location>
</feature>
<keyword evidence="2" id="KW-0812">Transmembrane</keyword>
<dbReference type="AlphaFoldDB" id="A0A0H2SCG7"/>
<feature type="transmembrane region" description="Helical" evidence="2">
    <location>
        <begin position="89"/>
        <end position="109"/>
    </location>
</feature>
<feature type="transmembrane region" description="Helical" evidence="2">
    <location>
        <begin position="121"/>
        <end position="145"/>
    </location>
</feature>
<dbReference type="Pfam" id="PF20151">
    <property type="entry name" value="DUF6533"/>
    <property type="match status" value="1"/>
</dbReference>
<keyword evidence="2" id="KW-1133">Transmembrane helix</keyword>
<accession>A0A0H2SCG7</accession>
<feature type="transmembrane region" description="Helical" evidence="2">
    <location>
        <begin position="12"/>
        <end position="36"/>
    </location>
</feature>
<keyword evidence="2" id="KW-0472">Membrane</keyword>
<feature type="transmembrane region" description="Helical" evidence="2">
    <location>
        <begin position="171"/>
        <end position="190"/>
    </location>
</feature>
<evidence type="ECO:0000256" key="2">
    <source>
        <dbReference type="SAM" id="Phobius"/>
    </source>
</evidence>
<evidence type="ECO:0000313" key="4">
    <source>
        <dbReference type="EMBL" id="KLO19408.1"/>
    </source>
</evidence>
<protein>
    <recommendedName>
        <fullName evidence="3">DUF6533 domain-containing protein</fullName>
    </recommendedName>
</protein>
<name>A0A0H2SCG7_9AGAM</name>
<keyword evidence="5" id="KW-1185">Reference proteome</keyword>
<organism evidence="4 5">
    <name type="scientific">Schizopora paradoxa</name>
    <dbReference type="NCBI Taxonomy" id="27342"/>
    <lineage>
        <taxon>Eukaryota</taxon>
        <taxon>Fungi</taxon>
        <taxon>Dikarya</taxon>
        <taxon>Basidiomycota</taxon>
        <taxon>Agaricomycotina</taxon>
        <taxon>Agaricomycetes</taxon>
        <taxon>Hymenochaetales</taxon>
        <taxon>Schizoporaceae</taxon>
        <taxon>Schizopora</taxon>
    </lineage>
</organism>
<evidence type="ECO:0000259" key="3">
    <source>
        <dbReference type="Pfam" id="PF20151"/>
    </source>
</evidence>
<feature type="domain" description="DUF6533" evidence="3">
    <location>
        <begin position="23"/>
        <end position="67"/>
    </location>
</feature>
<evidence type="ECO:0000313" key="5">
    <source>
        <dbReference type="Proteomes" id="UP000053477"/>
    </source>
</evidence>
<dbReference type="InterPro" id="IPR045340">
    <property type="entry name" value="DUF6533"/>
</dbReference>
<dbReference type="OrthoDB" id="3350812at2759"/>
<feature type="compositionally biased region" description="Polar residues" evidence="1">
    <location>
        <begin position="311"/>
        <end position="326"/>
    </location>
</feature>
<proteinExistence type="predicted"/>
<gene>
    <name evidence="4" type="ORF">SCHPADRAFT_935463</name>
</gene>
<feature type="transmembrane region" description="Helical" evidence="2">
    <location>
        <begin position="211"/>
        <end position="231"/>
    </location>
</feature>
<dbReference type="EMBL" id="KQ085887">
    <property type="protein sequence ID" value="KLO19408.1"/>
    <property type="molecule type" value="Genomic_DNA"/>
</dbReference>
<evidence type="ECO:0000256" key="1">
    <source>
        <dbReference type="SAM" id="MobiDB-lite"/>
    </source>
</evidence>